<dbReference type="STRING" id="981085.W9RYV0"/>
<gene>
    <name evidence="1" type="ORF">L484_011141</name>
</gene>
<dbReference type="PANTHER" id="PTHR45642">
    <property type="entry name" value="GDSL ESTERASE/LIPASE EXL3"/>
    <property type="match status" value="1"/>
</dbReference>
<dbReference type="AlphaFoldDB" id="W9RYV0"/>
<organism evidence="1 2">
    <name type="scientific">Morus notabilis</name>
    <dbReference type="NCBI Taxonomy" id="981085"/>
    <lineage>
        <taxon>Eukaryota</taxon>
        <taxon>Viridiplantae</taxon>
        <taxon>Streptophyta</taxon>
        <taxon>Embryophyta</taxon>
        <taxon>Tracheophyta</taxon>
        <taxon>Spermatophyta</taxon>
        <taxon>Magnoliopsida</taxon>
        <taxon>eudicotyledons</taxon>
        <taxon>Gunneridae</taxon>
        <taxon>Pentapetalae</taxon>
        <taxon>rosids</taxon>
        <taxon>fabids</taxon>
        <taxon>Rosales</taxon>
        <taxon>Moraceae</taxon>
        <taxon>Moreae</taxon>
        <taxon>Morus</taxon>
    </lineage>
</organism>
<dbReference type="Proteomes" id="UP000030645">
    <property type="component" value="Unassembled WGS sequence"/>
</dbReference>
<accession>W9RYV0</accession>
<keyword evidence="2" id="KW-1185">Reference proteome</keyword>
<dbReference type="InterPro" id="IPR050592">
    <property type="entry name" value="GDSL_lipolytic_enzyme"/>
</dbReference>
<dbReference type="eggNOG" id="ENOG502QSNM">
    <property type="taxonomic scope" value="Eukaryota"/>
</dbReference>
<dbReference type="Gene3D" id="3.40.50.1110">
    <property type="entry name" value="SGNH hydrolase"/>
    <property type="match status" value="1"/>
</dbReference>
<dbReference type="InterPro" id="IPR036514">
    <property type="entry name" value="SGNH_hydro_sf"/>
</dbReference>
<dbReference type="EMBL" id="KE344773">
    <property type="protein sequence ID" value="EXB78518.1"/>
    <property type="molecule type" value="Genomic_DNA"/>
</dbReference>
<sequence length="119" mass="13304">MLRIKNDIVPPFLHPKLSDEDLPTGVSFASAGSGYDELTTVASGVIPVLKQAHYFKEHLVRLQRIVGEKQAKKMVNGALVIVSAGTNDFGFNYYDVPTRKIEFNISGYQDFLQKRLETC</sequence>
<evidence type="ECO:0000313" key="1">
    <source>
        <dbReference type="EMBL" id="EXB78518.1"/>
    </source>
</evidence>
<proteinExistence type="predicted"/>
<dbReference type="PANTHER" id="PTHR45642:SF30">
    <property type="entry name" value="SGNH HYDROLASE-TYPE ESTERASE DOMAIN-CONTAINING PROTEIN"/>
    <property type="match status" value="1"/>
</dbReference>
<protein>
    <recommendedName>
        <fullName evidence="3">GDSL esterase/lipase</fullName>
    </recommendedName>
</protein>
<reference evidence="2" key="1">
    <citation type="submission" date="2013-01" db="EMBL/GenBank/DDBJ databases">
        <title>Draft Genome Sequence of a Mulberry Tree, Morus notabilis C.K. Schneid.</title>
        <authorList>
            <person name="He N."/>
            <person name="Zhao S."/>
        </authorList>
    </citation>
    <scope>NUCLEOTIDE SEQUENCE</scope>
</reference>
<name>W9RYV0_9ROSA</name>
<evidence type="ECO:0008006" key="3">
    <source>
        <dbReference type="Google" id="ProtNLM"/>
    </source>
</evidence>
<evidence type="ECO:0000313" key="2">
    <source>
        <dbReference type="Proteomes" id="UP000030645"/>
    </source>
</evidence>